<evidence type="ECO:0000256" key="5">
    <source>
        <dbReference type="ARBA" id="ARBA00022692"/>
    </source>
</evidence>
<comment type="similarity">
    <text evidence="11">Belongs to the ligand-gated ion channel (TC 1.A.9) family.</text>
</comment>
<accession>A0A7T5Y1C5</accession>
<dbReference type="GO" id="GO:0005254">
    <property type="term" value="F:chloride channel activity"/>
    <property type="evidence" value="ECO:0007669"/>
    <property type="project" value="UniProtKB-ARBA"/>
</dbReference>
<dbReference type="PRINTS" id="PR00253">
    <property type="entry name" value="GABAARECEPTR"/>
</dbReference>
<dbReference type="GO" id="GO:0005230">
    <property type="term" value="F:extracellular ligand-gated monoatomic ion channel activity"/>
    <property type="evidence" value="ECO:0007669"/>
    <property type="project" value="InterPro"/>
</dbReference>
<dbReference type="InterPro" id="IPR036719">
    <property type="entry name" value="Neuro-gated_channel_TM_sf"/>
</dbReference>
<dbReference type="PROSITE" id="PS00236">
    <property type="entry name" value="NEUROTR_ION_CHANNEL"/>
    <property type="match status" value="1"/>
</dbReference>
<feature type="domain" description="Neurotransmitter-gated ion-channel transmembrane" evidence="14">
    <location>
        <begin position="218"/>
        <end position="300"/>
    </location>
</feature>
<dbReference type="InterPro" id="IPR006028">
    <property type="entry name" value="GABAA/Glycine_rcpt"/>
</dbReference>
<evidence type="ECO:0000256" key="10">
    <source>
        <dbReference type="ARBA" id="ARBA00023303"/>
    </source>
</evidence>
<feature type="transmembrane region" description="Helical" evidence="11">
    <location>
        <begin position="211"/>
        <end position="234"/>
    </location>
</feature>
<dbReference type="Pfam" id="PF02931">
    <property type="entry name" value="Neur_chan_LBD"/>
    <property type="match status" value="1"/>
</dbReference>
<evidence type="ECO:0000256" key="8">
    <source>
        <dbReference type="ARBA" id="ARBA00023065"/>
    </source>
</evidence>
<dbReference type="InterPro" id="IPR006202">
    <property type="entry name" value="Neur_chan_lig-bd"/>
</dbReference>
<dbReference type="GO" id="GO:0004888">
    <property type="term" value="F:transmembrane signaling receptor activity"/>
    <property type="evidence" value="ECO:0007669"/>
    <property type="project" value="InterPro"/>
</dbReference>
<comment type="caution">
    <text evidence="11">Lacks conserved residue(s) required for the propagation of feature annotation.</text>
</comment>
<feature type="compositionally biased region" description="Polar residues" evidence="12">
    <location>
        <begin position="398"/>
        <end position="408"/>
    </location>
</feature>
<feature type="transmembrane region" description="Helical" evidence="11">
    <location>
        <begin position="277"/>
        <end position="298"/>
    </location>
</feature>
<proteinExistence type="evidence at transcript level"/>
<evidence type="ECO:0000256" key="12">
    <source>
        <dbReference type="SAM" id="MobiDB-lite"/>
    </source>
</evidence>
<evidence type="ECO:0000256" key="1">
    <source>
        <dbReference type="ARBA" id="ARBA00004141"/>
    </source>
</evidence>
<evidence type="ECO:0000256" key="3">
    <source>
        <dbReference type="ARBA" id="ARBA00022448"/>
    </source>
</evidence>
<dbReference type="SUPFAM" id="SSF90112">
    <property type="entry name" value="Neurotransmitter-gated ion-channel transmembrane pore"/>
    <property type="match status" value="1"/>
</dbReference>
<dbReference type="InterPro" id="IPR006201">
    <property type="entry name" value="Neur_channel"/>
</dbReference>
<evidence type="ECO:0000259" key="14">
    <source>
        <dbReference type="Pfam" id="PF02932"/>
    </source>
</evidence>
<dbReference type="PANTHER" id="PTHR18945">
    <property type="entry name" value="NEUROTRANSMITTER GATED ION CHANNEL"/>
    <property type="match status" value="1"/>
</dbReference>
<sequence>MVVRVAAIFTVAVVLTFLWNANGAVLRDYRYLSKNITSTLDQLLNRSRYDKRIRPDFGGPPVTITVNLHIKSMGPVSETEQYYVMDCYFRQNWYDRRLVFNFPGLDEFSLSWLFLDRVWKPDTFFMNGKKSYLHRITVPNKFLRLRNDGFLTYSMRLTVKASCPMHLRKFPLDSQSCPLLIGSSLQQRYISVAVSEEFSMIKADFHMRRNIGYFVLQLYVPCGLIVCCSWVSFWIDPDAVPARVSLGVTTVLSMTTMGFGGRAQMPRVSYATALDSFVIICFSFVFAVMIEYAAINFIDKITADLKKILQDRGVKKKSPPKIGEAASDKDGHLKAPDGRDRRRSLVSLAAPIIDSLKRNIERRKSEISLHLPAIPLLTQRRKSEASLSRPPPIPLITVTGNDSDVEAQTQDDRKGSEREDDVADICCDEVFQEDGEEPEDNDEKDPGFMLIALALVIKCVMKPWKMWKHTRCVPDEDDVSRLIITGETPDKFSKIDIEARKYFPVAFCILITSYWIAYLYYITDDFPVKDVNRMLMKSKCISGSIGYKEKFISQNDDTWAV</sequence>
<dbReference type="GO" id="GO:0005886">
    <property type="term" value="C:plasma membrane"/>
    <property type="evidence" value="ECO:0007669"/>
    <property type="project" value="UniProtKB-SubCell"/>
</dbReference>
<feature type="region of interest" description="Disordered" evidence="12">
    <location>
        <begin position="316"/>
        <end position="340"/>
    </location>
</feature>
<dbReference type="AlphaFoldDB" id="A0A7T5Y1C5"/>
<keyword evidence="6" id="KW-0732">Signal</keyword>
<feature type="transmembrane region" description="Helical" evidence="11">
    <location>
        <begin position="502"/>
        <end position="522"/>
    </location>
</feature>
<dbReference type="Pfam" id="PF02932">
    <property type="entry name" value="Neur_chan_memb"/>
    <property type="match status" value="1"/>
</dbReference>
<feature type="compositionally biased region" description="Basic and acidic residues" evidence="12">
    <location>
        <begin position="326"/>
        <end position="340"/>
    </location>
</feature>
<evidence type="ECO:0000313" key="15">
    <source>
        <dbReference type="EMBL" id="QQH14658.1"/>
    </source>
</evidence>
<dbReference type="CDD" id="cd19049">
    <property type="entry name" value="LGIC_TM_anion"/>
    <property type="match status" value="1"/>
</dbReference>
<evidence type="ECO:0000259" key="13">
    <source>
        <dbReference type="Pfam" id="PF02931"/>
    </source>
</evidence>
<evidence type="ECO:0000256" key="9">
    <source>
        <dbReference type="ARBA" id="ARBA00023136"/>
    </source>
</evidence>
<evidence type="ECO:0000256" key="2">
    <source>
        <dbReference type="ARBA" id="ARBA00004236"/>
    </source>
</evidence>
<dbReference type="InterPro" id="IPR018000">
    <property type="entry name" value="Neurotransmitter_ion_chnl_CS"/>
</dbReference>
<keyword evidence="4" id="KW-1003">Cell membrane</keyword>
<dbReference type="InterPro" id="IPR038050">
    <property type="entry name" value="Neuro_actylchol_rec"/>
</dbReference>
<keyword evidence="9 11" id="KW-0472">Membrane</keyword>
<dbReference type="InterPro" id="IPR036734">
    <property type="entry name" value="Neur_chan_lig-bd_sf"/>
</dbReference>
<dbReference type="Gene3D" id="2.70.170.10">
    <property type="entry name" value="Neurotransmitter-gated ion-channel ligand-binding domain"/>
    <property type="match status" value="1"/>
</dbReference>
<comment type="subcellular location">
    <subcellularLocation>
        <location evidence="2">Cell membrane</location>
    </subcellularLocation>
    <subcellularLocation>
        <location evidence="1">Membrane</location>
        <topology evidence="1">Multi-pass membrane protein</topology>
    </subcellularLocation>
</comment>
<dbReference type="PRINTS" id="PR00252">
    <property type="entry name" value="NRIONCHANNEL"/>
</dbReference>
<evidence type="ECO:0000256" key="6">
    <source>
        <dbReference type="ARBA" id="ARBA00022729"/>
    </source>
</evidence>
<organism evidence="15">
    <name type="scientific">Periplaneta americana</name>
    <name type="common">American cockroach</name>
    <name type="synonym">Blatta americana</name>
    <dbReference type="NCBI Taxonomy" id="6978"/>
    <lineage>
        <taxon>Eukaryota</taxon>
        <taxon>Metazoa</taxon>
        <taxon>Ecdysozoa</taxon>
        <taxon>Arthropoda</taxon>
        <taxon>Hexapoda</taxon>
        <taxon>Insecta</taxon>
        <taxon>Pterygota</taxon>
        <taxon>Neoptera</taxon>
        <taxon>Polyneoptera</taxon>
        <taxon>Dictyoptera</taxon>
        <taxon>Blattodea</taxon>
        <taxon>Blattoidea</taxon>
        <taxon>Blattidae</taxon>
        <taxon>Blattinae</taxon>
        <taxon>Periplaneta</taxon>
    </lineage>
</organism>
<keyword evidence="7 11" id="KW-1133">Transmembrane helix</keyword>
<dbReference type="Gene3D" id="1.20.58.390">
    <property type="entry name" value="Neurotransmitter-gated ion-channel transmembrane domain"/>
    <property type="match status" value="1"/>
</dbReference>
<dbReference type="SUPFAM" id="SSF63712">
    <property type="entry name" value="Nicotinic receptor ligand binding domain-like"/>
    <property type="match status" value="1"/>
</dbReference>
<keyword evidence="10 11" id="KW-0407">Ion channel</keyword>
<evidence type="ECO:0000256" key="11">
    <source>
        <dbReference type="RuleBase" id="RU000687"/>
    </source>
</evidence>
<keyword evidence="5 11" id="KW-0812">Transmembrane</keyword>
<dbReference type="GO" id="GO:0099095">
    <property type="term" value="F:ligand-gated monoatomic anion channel activity"/>
    <property type="evidence" value="ECO:0007669"/>
    <property type="project" value="UniProtKB-ARBA"/>
</dbReference>
<evidence type="ECO:0000256" key="4">
    <source>
        <dbReference type="ARBA" id="ARBA00022475"/>
    </source>
</evidence>
<feature type="region of interest" description="Disordered" evidence="12">
    <location>
        <begin position="381"/>
        <end position="420"/>
    </location>
</feature>
<reference evidence="15" key="1">
    <citation type="journal article" date="2020" name="Pest Manag.">
        <title>The cys-loop ligand-gated ion channel gene superfamilies of the cockroaches Blattella germanica and Periplaneta americana.</title>
        <authorList>
            <person name="Jones A.K."/>
            <person name="Goven D."/>
            <person name="Froger J.A."/>
            <person name="Bantz A."/>
            <person name="Raymond V."/>
        </authorList>
    </citation>
    <scope>NUCLEOTIDE SEQUENCE</scope>
</reference>
<dbReference type="InterPro" id="IPR006029">
    <property type="entry name" value="Neurotrans-gated_channel_TM"/>
</dbReference>
<keyword evidence="8 11" id="KW-0406">Ion transport</keyword>
<feature type="domain" description="Neurotransmitter-gated ion-channel ligand-binding" evidence="13">
    <location>
        <begin position="39"/>
        <end position="187"/>
    </location>
</feature>
<dbReference type="EMBL" id="MW206636">
    <property type="protein sequence ID" value="QQH14658.1"/>
    <property type="molecule type" value="mRNA"/>
</dbReference>
<evidence type="ECO:0000256" key="7">
    <source>
        <dbReference type="ARBA" id="ARBA00022989"/>
    </source>
</evidence>
<keyword evidence="3 11" id="KW-0813">Transport</keyword>
<protein>
    <submittedName>
        <fullName evidence="15">Putative cys-loop ligand-gated anion channel subunit</fullName>
    </submittedName>
</protein>
<name>A0A7T5Y1C5_PERAM</name>